<dbReference type="AlphaFoldDB" id="A0A6J5FYT2"/>
<dbReference type="EMBL" id="CADIKL010000010">
    <property type="protein sequence ID" value="CAB3787740.1"/>
    <property type="molecule type" value="Genomic_DNA"/>
</dbReference>
<evidence type="ECO:0000256" key="1">
    <source>
        <dbReference type="SAM" id="SignalP"/>
    </source>
</evidence>
<keyword evidence="1" id="KW-0732">Signal</keyword>
<feature type="chain" id="PRO_5027000370" description="Outer membrane protein beta-barrel domain-containing protein" evidence="1">
    <location>
        <begin position="23"/>
        <end position="294"/>
    </location>
</feature>
<reference evidence="2 3" key="1">
    <citation type="submission" date="2020-04" db="EMBL/GenBank/DDBJ databases">
        <authorList>
            <person name="De Canck E."/>
        </authorList>
    </citation>
    <scope>NUCLEOTIDE SEQUENCE [LARGE SCALE GENOMIC DNA]</scope>
    <source>
        <strain evidence="2 3">LMG 28688</strain>
    </source>
</reference>
<dbReference type="Proteomes" id="UP000494119">
    <property type="component" value="Unassembled WGS sequence"/>
</dbReference>
<protein>
    <recommendedName>
        <fullName evidence="4">Outer membrane protein beta-barrel domain-containing protein</fullName>
    </recommendedName>
</protein>
<sequence>MSRTANLIAACLIGGVCAPAFAADVAPANPASVNPATADSLPAAPAPAPIDAGTGWQFAITPYLWLPNVGGTMRFTLPGGGADASTGPYNYLENLRFAMFLQGEARKGEWSVFGDMIFLKFGQHRSNVNTFSNSLGSAGTQSDFETSLKGQLIQVGGGRTVVQRPWGNIDAIVGMRYLGVQETLDGGASGDVNGGSGVGTSIHVSPSQDIFDGFAGVRGRVSLSSDGRWFVPYYLDIGAGTSRFTWQASGGVGYAWKWGDASLTYRYLAFYGSGDQLVQTLRFNGPSANVTFRF</sequence>
<feature type="signal peptide" evidence="1">
    <location>
        <begin position="1"/>
        <end position="22"/>
    </location>
</feature>
<accession>A0A6J5FYT2</accession>
<organism evidence="2 3">
    <name type="scientific">Paraburkholderia caffeinitolerans</name>
    <dbReference type="NCBI Taxonomy" id="1723730"/>
    <lineage>
        <taxon>Bacteria</taxon>
        <taxon>Pseudomonadati</taxon>
        <taxon>Pseudomonadota</taxon>
        <taxon>Betaproteobacteria</taxon>
        <taxon>Burkholderiales</taxon>
        <taxon>Burkholderiaceae</taxon>
        <taxon>Paraburkholderia</taxon>
    </lineage>
</organism>
<keyword evidence="3" id="KW-1185">Reference proteome</keyword>
<evidence type="ECO:0008006" key="4">
    <source>
        <dbReference type="Google" id="ProtNLM"/>
    </source>
</evidence>
<evidence type="ECO:0000313" key="2">
    <source>
        <dbReference type="EMBL" id="CAB3787740.1"/>
    </source>
</evidence>
<name>A0A6J5FYT2_9BURK</name>
<proteinExistence type="predicted"/>
<gene>
    <name evidence="2" type="ORF">LMG28688_02530</name>
</gene>
<evidence type="ECO:0000313" key="3">
    <source>
        <dbReference type="Proteomes" id="UP000494119"/>
    </source>
</evidence>